<evidence type="ECO:0000313" key="2">
    <source>
        <dbReference type="EMBL" id="MEJ8859970.1"/>
    </source>
</evidence>
<comment type="caution">
    <text evidence="2">The sequence shown here is derived from an EMBL/GenBank/DDBJ whole genome shotgun (WGS) entry which is preliminary data.</text>
</comment>
<protein>
    <submittedName>
        <fullName evidence="2">Uncharacterized protein</fullName>
    </submittedName>
</protein>
<sequence>MLDKELRRQVTVAGRNYTVSIDAEGLRLTGKGKRKPELELRWLDLLSGDAALAVALNASLVPSSGSGRIAKTASEPAKKPPRKKPPS</sequence>
<reference evidence="2 3" key="1">
    <citation type="submission" date="2024-03" db="EMBL/GenBank/DDBJ databases">
        <title>Novel species of the genus Variovorax.</title>
        <authorList>
            <person name="Liu Q."/>
            <person name="Xin Y.-H."/>
        </authorList>
    </citation>
    <scope>NUCLEOTIDE SEQUENCE [LARGE SCALE GENOMIC DNA]</scope>
    <source>
        <strain evidence="2 3">KACC 18901</strain>
    </source>
</reference>
<keyword evidence="3" id="KW-1185">Reference proteome</keyword>
<dbReference type="Proteomes" id="UP001367030">
    <property type="component" value="Unassembled WGS sequence"/>
</dbReference>
<evidence type="ECO:0000313" key="3">
    <source>
        <dbReference type="Proteomes" id="UP001367030"/>
    </source>
</evidence>
<name>A0ABU8XLJ4_9BURK</name>
<proteinExistence type="predicted"/>
<gene>
    <name evidence="2" type="ORF">WKW79_35855</name>
</gene>
<dbReference type="RefSeq" id="WP_340340002.1">
    <property type="nucleotide sequence ID" value="NZ_JBBKZS010000046.1"/>
</dbReference>
<organism evidence="2 3">
    <name type="scientific">Variovorax robiniae</name>
    <dbReference type="NCBI Taxonomy" id="1836199"/>
    <lineage>
        <taxon>Bacteria</taxon>
        <taxon>Pseudomonadati</taxon>
        <taxon>Pseudomonadota</taxon>
        <taxon>Betaproteobacteria</taxon>
        <taxon>Burkholderiales</taxon>
        <taxon>Comamonadaceae</taxon>
        <taxon>Variovorax</taxon>
    </lineage>
</organism>
<evidence type="ECO:0000256" key="1">
    <source>
        <dbReference type="SAM" id="MobiDB-lite"/>
    </source>
</evidence>
<dbReference type="EMBL" id="JBBKZS010000046">
    <property type="protein sequence ID" value="MEJ8859970.1"/>
    <property type="molecule type" value="Genomic_DNA"/>
</dbReference>
<feature type="region of interest" description="Disordered" evidence="1">
    <location>
        <begin position="62"/>
        <end position="87"/>
    </location>
</feature>
<accession>A0ABU8XLJ4</accession>